<sequence>MRRIHINYDFYIKTFGKADIYSTDVTDEIIKHFKRDILFRYGKQIKQEVLDRIMDRNISHHPYYKENFDEYYEKNVDIEAWSIAVMHLQKIIDRIWKSKLEKWDLYISSPEGREAMKKRKEEEKTRSKFSWIYKINKNGLDVTINTNTHHTSYQYKNGTPYEINGTVNFDLKDSANSSLINKVILECAEAGLHNKWIAKILWIDLRKIKHIASKIGANITTTPRSMINKIPVIRVLDTDDMFIVEKQSPYYNTPNA</sequence>
<reference evidence="1" key="1">
    <citation type="journal article" date="2012" name="Science">
        <title>Fermentation, hydrogen, and sulfur metabolism in multiple uncultivated bacterial phyla.</title>
        <authorList>
            <person name="Wrighton K.C."/>
            <person name="Thomas B.C."/>
            <person name="Sharon I."/>
            <person name="Miller C.S."/>
            <person name="Castelle C.J."/>
            <person name="VerBerkmoes N.C."/>
            <person name="Wilkins M.J."/>
            <person name="Hettich R.L."/>
            <person name="Lipton M.S."/>
            <person name="Williams K.H."/>
            <person name="Long P.E."/>
            <person name="Banfield J.F."/>
        </authorList>
    </citation>
    <scope>NUCLEOTIDE SEQUENCE [LARGE SCALE GENOMIC DNA]</scope>
</reference>
<evidence type="ECO:0000313" key="1">
    <source>
        <dbReference type="EMBL" id="EKD65826.1"/>
    </source>
</evidence>
<dbReference type="EMBL" id="AMFJ01021669">
    <property type="protein sequence ID" value="EKD65826.1"/>
    <property type="molecule type" value="Genomic_DNA"/>
</dbReference>
<proteinExistence type="predicted"/>
<organism evidence="1">
    <name type="scientific">uncultured bacterium</name>
    <name type="common">gcode 4</name>
    <dbReference type="NCBI Taxonomy" id="1234023"/>
    <lineage>
        <taxon>Bacteria</taxon>
        <taxon>environmental samples</taxon>
    </lineage>
</organism>
<gene>
    <name evidence="1" type="ORF">ACD_49C00083G0013</name>
</gene>
<comment type="caution">
    <text evidence="1">The sequence shown here is derived from an EMBL/GenBank/DDBJ whole genome shotgun (WGS) entry which is preliminary data.</text>
</comment>
<dbReference type="AlphaFoldDB" id="K2AVX2"/>
<protein>
    <submittedName>
        <fullName evidence="1">Uncharacterized protein</fullName>
    </submittedName>
</protein>
<name>K2AVX2_9BACT</name>
<accession>K2AVX2</accession>